<evidence type="ECO:0000313" key="11">
    <source>
        <dbReference type="EMBL" id="KAL3777578.1"/>
    </source>
</evidence>
<dbReference type="EC" id="4.6.1.12" evidence="4 8"/>
<gene>
    <name evidence="11" type="ORF">ACHAW5_008597</name>
</gene>
<dbReference type="SUPFAM" id="SSF69765">
    <property type="entry name" value="IpsF-like"/>
    <property type="match status" value="1"/>
</dbReference>
<comment type="caution">
    <text evidence="11">The sequence shown here is derived from an EMBL/GenBank/DDBJ whole genome shotgun (WGS) entry which is preliminary data.</text>
</comment>
<dbReference type="EMBL" id="JALLAZ020001277">
    <property type="protein sequence ID" value="KAL3777578.1"/>
    <property type="molecule type" value="Genomic_DNA"/>
</dbReference>
<dbReference type="InterPro" id="IPR003526">
    <property type="entry name" value="MECDP_synthase"/>
</dbReference>
<evidence type="ECO:0000256" key="7">
    <source>
        <dbReference type="ARBA" id="ARBA00023239"/>
    </source>
</evidence>
<comment type="catalytic activity">
    <reaction evidence="1 8">
        <text>4-CDP-2-C-methyl-D-erythritol 2-phosphate = 2-C-methyl-D-erythritol 2,4-cyclic diphosphate + CMP</text>
        <dbReference type="Rhea" id="RHEA:23864"/>
        <dbReference type="ChEBI" id="CHEBI:57919"/>
        <dbReference type="ChEBI" id="CHEBI:58483"/>
        <dbReference type="ChEBI" id="CHEBI:60377"/>
        <dbReference type="EC" id="4.6.1.12"/>
    </reaction>
</comment>
<keyword evidence="6 8" id="KW-0414">Isoprene biosynthesis</keyword>
<dbReference type="Gene3D" id="3.30.1330.50">
    <property type="entry name" value="2-C-methyl-D-erythritol 2,4-cyclodiphosphate synthase"/>
    <property type="match status" value="1"/>
</dbReference>
<sequence>MTRCLLELISLLAISAGTSPCDAFVTASRPAAATGVKAPILASASADEGAVVVAAAAVDDKADDDADPEISSLLRPAYEIEPIPLRIGHGFDIHRMVPYSEAKQPIVVGGVIIDHVDQKWTDKEGAYTGVPGSTYETQLGVLAHSDGDVIYHSLVDAIFGALTLPDIGQVFQDTDPRWRGCDSSRFMEHAYDVMTYHGYRIGNVDVTLILERPKVAGFKPRMKENIVRLLRTTNGRVNIKARTHERLDSVGELRSLSCHVVVTLEKVVGDDA</sequence>
<comment type="similarity">
    <text evidence="8">Belongs to the IspF family.</text>
</comment>
<dbReference type="NCBIfam" id="TIGR00151">
    <property type="entry name" value="ispF"/>
    <property type="match status" value="1"/>
</dbReference>
<dbReference type="GO" id="GO:0046872">
    <property type="term" value="F:metal ion binding"/>
    <property type="evidence" value="ECO:0007669"/>
    <property type="project" value="UniProtKB-KW"/>
</dbReference>
<dbReference type="AlphaFoldDB" id="A0ABD3NQL2"/>
<evidence type="ECO:0000256" key="8">
    <source>
        <dbReference type="RuleBase" id="RU004395"/>
    </source>
</evidence>
<keyword evidence="5" id="KW-0479">Metal-binding</keyword>
<keyword evidence="7 8" id="KW-0456">Lyase</keyword>
<keyword evidence="12" id="KW-1185">Reference proteome</keyword>
<comment type="cofactor">
    <cofactor evidence="2">
        <name>a divalent metal cation</name>
        <dbReference type="ChEBI" id="CHEBI:60240"/>
    </cofactor>
</comment>
<evidence type="ECO:0000256" key="9">
    <source>
        <dbReference type="SAM" id="SignalP"/>
    </source>
</evidence>
<dbReference type="FunFam" id="3.30.1330.50:FF:000003">
    <property type="entry name" value="2-C-methyl-D-erythritol 2,4-cyclodiphosphate synthase"/>
    <property type="match status" value="1"/>
</dbReference>
<dbReference type="InterPro" id="IPR036571">
    <property type="entry name" value="MECDP_synthase_sf"/>
</dbReference>
<feature type="chain" id="PRO_5044793612" description="2-C-methyl-D-erythritol 2,4-cyclodiphosphate synthase" evidence="9">
    <location>
        <begin position="24"/>
        <end position="272"/>
    </location>
</feature>
<evidence type="ECO:0000256" key="4">
    <source>
        <dbReference type="ARBA" id="ARBA00012579"/>
    </source>
</evidence>
<comment type="pathway">
    <text evidence="3">Isoprenoid biosynthesis; isopentenyl diphosphate biosynthesis via DXP pathway; isopentenyl diphosphate from 1-deoxy-D-xylulose 5-phosphate: step 4/6.</text>
</comment>
<reference evidence="11 12" key="1">
    <citation type="submission" date="2024-10" db="EMBL/GenBank/DDBJ databases">
        <title>Updated reference genomes for cyclostephanoid diatoms.</title>
        <authorList>
            <person name="Roberts W.R."/>
            <person name="Alverson A.J."/>
        </authorList>
    </citation>
    <scope>NUCLEOTIDE SEQUENCE [LARGE SCALE GENOMIC DNA]</scope>
    <source>
        <strain evidence="11 12">AJA276-08</strain>
    </source>
</reference>
<dbReference type="PANTHER" id="PTHR43181">
    <property type="entry name" value="2-C-METHYL-D-ERYTHRITOL 2,4-CYCLODIPHOSPHATE SYNTHASE, CHLOROPLASTIC"/>
    <property type="match status" value="1"/>
</dbReference>
<evidence type="ECO:0000256" key="1">
    <source>
        <dbReference type="ARBA" id="ARBA00000200"/>
    </source>
</evidence>
<evidence type="ECO:0000259" key="10">
    <source>
        <dbReference type="Pfam" id="PF02542"/>
    </source>
</evidence>
<keyword evidence="9" id="KW-0732">Signal</keyword>
<dbReference type="HAMAP" id="MF_00107">
    <property type="entry name" value="IspF"/>
    <property type="match status" value="1"/>
</dbReference>
<dbReference type="Proteomes" id="UP001530315">
    <property type="component" value="Unassembled WGS sequence"/>
</dbReference>
<organism evidence="11 12">
    <name type="scientific">Stephanodiscus triporus</name>
    <dbReference type="NCBI Taxonomy" id="2934178"/>
    <lineage>
        <taxon>Eukaryota</taxon>
        <taxon>Sar</taxon>
        <taxon>Stramenopiles</taxon>
        <taxon>Ochrophyta</taxon>
        <taxon>Bacillariophyta</taxon>
        <taxon>Coscinodiscophyceae</taxon>
        <taxon>Thalassiosirophycidae</taxon>
        <taxon>Stephanodiscales</taxon>
        <taxon>Stephanodiscaceae</taxon>
        <taxon>Stephanodiscus</taxon>
    </lineage>
</organism>
<dbReference type="PROSITE" id="PS01350">
    <property type="entry name" value="ISPF"/>
    <property type="match status" value="1"/>
</dbReference>
<protein>
    <recommendedName>
        <fullName evidence="4 8">2-C-methyl-D-erythritol 2,4-cyclodiphosphate synthase</fullName>
        <ecNumber evidence="4 8">4.6.1.12</ecNumber>
    </recommendedName>
</protein>
<dbReference type="Pfam" id="PF02542">
    <property type="entry name" value="YgbB"/>
    <property type="match status" value="1"/>
</dbReference>
<evidence type="ECO:0000256" key="5">
    <source>
        <dbReference type="ARBA" id="ARBA00022723"/>
    </source>
</evidence>
<evidence type="ECO:0000313" key="12">
    <source>
        <dbReference type="Proteomes" id="UP001530315"/>
    </source>
</evidence>
<feature type="signal peptide" evidence="9">
    <location>
        <begin position="1"/>
        <end position="23"/>
    </location>
</feature>
<feature type="domain" description="2-C-methyl-D-erythritol 2,4-cyclodiphosphate synthase" evidence="10">
    <location>
        <begin position="132"/>
        <end position="264"/>
    </location>
</feature>
<accession>A0ABD3NQL2</accession>
<proteinExistence type="inferred from homology"/>
<dbReference type="GO" id="GO:0008299">
    <property type="term" value="P:isoprenoid biosynthetic process"/>
    <property type="evidence" value="ECO:0007669"/>
    <property type="project" value="UniProtKB-KW"/>
</dbReference>
<dbReference type="CDD" id="cd00554">
    <property type="entry name" value="MECDP_synthase"/>
    <property type="match status" value="1"/>
</dbReference>
<evidence type="ECO:0000256" key="6">
    <source>
        <dbReference type="ARBA" id="ARBA00023229"/>
    </source>
</evidence>
<evidence type="ECO:0000256" key="3">
    <source>
        <dbReference type="ARBA" id="ARBA00004709"/>
    </source>
</evidence>
<dbReference type="PANTHER" id="PTHR43181:SF1">
    <property type="entry name" value="2-C-METHYL-D-ERYTHRITOL 2,4-CYCLODIPHOSPHATE SYNTHASE, CHLOROPLASTIC"/>
    <property type="match status" value="1"/>
</dbReference>
<name>A0ABD3NQL2_9STRA</name>
<dbReference type="GO" id="GO:0008685">
    <property type="term" value="F:2-C-methyl-D-erythritol 2,4-cyclodiphosphate synthase activity"/>
    <property type="evidence" value="ECO:0007669"/>
    <property type="project" value="UniProtKB-EC"/>
</dbReference>
<evidence type="ECO:0000256" key="2">
    <source>
        <dbReference type="ARBA" id="ARBA00001968"/>
    </source>
</evidence>
<dbReference type="InterPro" id="IPR020555">
    <property type="entry name" value="MECDP_synthase_CS"/>
</dbReference>